<keyword evidence="4 6" id="KW-0255">Endonuclease</keyword>
<dbReference type="GO" id="GO:0017108">
    <property type="term" value="F:5'-flap endonuclease activity"/>
    <property type="evidence" value="ECO:0007669"/>
    <property type="project" value="UniProtKB-UniRule"/>
</dbReference>
<accession>A0A6M9Z0X6</accession>
<dbReference type="SMART" id="SM00279">
    <property type="entry name" value="HhH2"/>
    <property type="match status" value="1"/>
</dbReference>
<dbReference type="Pfam" id="PF02739">
    <property type="entry name" value="5_3_exonuc_N"/>
    <property type="match status" value="1"/>
</dbReference>
<keyword evidence="4" id="KW-0244">Early protein</keyword>
<evidence type="ECO:0000256" key="3">
    <source>
        <dbReference type="ARBA" id="ARBA00023125"/>
    </source>
</evidence>
<dbReference type="InterPro" id="IPR038969">
    <property type="entry name" value="FEN"/>
</dbReference>
<dbReference type="EC" id="3.1.11.3" evidence="4"/>
<keyword evidence="2 4" id="KW-0378">Hydrolase</keyword>
<comment type="domain">
    <text evidence="4">Three alpha-helices form a helical arch which forms a hole in the protein and through which the 5' flap of the scissile ssDNA is threaded.</text>
</comment>
<dbReference type="HAMAP" id="MF_04140">
    <property type="entry name" value="FEN_T5"/>
    <property type="match status" value="1"/>
</dbReference>
<evidence type="ECO:0000256" key="4">
    <source>
        <dbReference type="HAMAP-Rule" id="MF_04140"/>
    </source>
</evidence>
<dbReference type="InterPro" id="IPR036279">
    <property type="entry name" value="5-3_exonuclease_C_sf"/>
</dbReference>
<dbReference type="Gene3D" id="3.40.50.1010">
    <property type="entry name" value="5'-nuclease"/>
    <property type="match status" value="1"/>
</dbReference>
<keyword evidence="4" id="KW-0269">Exonuclease</keyword>
<dbReference type="EC" id="3.1.11.-" evidence="4"/>
<dbReference type="GO" id="GO:0046872">
    <property type="term" value="F:metal ion binding"/>
    <property type="evidence" value="ECO:0007669"/>
    <property type="project" value="UniProtKB-UniRule"/>
</dbReference>
<feature type="region of interest" description="Helical arch" evidence="4">
    <location>
        <begin position="77"/>
        <end position="111"/>
    </location>
</feature>
<proteinExistence type="inferred from homology"/>
<dbReference type="EMBL" id="MT460515">
    <property type="protein sequence ID" value="QKN85092.1"/>
    <property type="molecule type" value="Genomic_DNA"/>
</dbReference>
<feature type="region of interest" description="DNA-binding; H3TH" evidence="4">
    <location>
        <begin position="185"/>
        <end position="221"/>
    </location>
</feature>
<dbReference type="GO" id="GO:0033567">
    <property type="term" value="P:DNA replication, Okazaki fragment processing"/>
    <property type="evidence" value="ECO:0007669"/>
    <property type="project" value="UniProtKB-UniRule"/>
</dbReference>
<dbReference type="InterPro" id="IPR020045">
    <property type="entry name" value="DNA_polI_H3TH"/>
</dbReference>
<dbReference type="CDD" id="cd09899">
    <property type="entry name" value="H3TH_T4-like"/>
    <property type="match status" value="1"/>
</dbReference>
<dbReference type="GO" id="GO:0051908">
    <property type="term" value="F:double-stranded DNA 5'-3' DNA exonuclease activity"/>
    <property type="evidence" value="ECO:0007669"/>
    <property type="project" value="UniProtKB-EC"/>
</dbReference>
<feature type="binding site" evidence="4">
    <location>
        <position position="198"/>
    </location>
    <ligand>
        <name>Mg(2+)</name>
        <dbReference type="ChEBI" id="CHEBI:18420"/>
        <label>3</label>
    </ligand>
</feature>
<keyword evidence="7" id="KW-1185">Reference proteome</keyword>
<keyword evidence="4" id="KW-0235">DNA replication</keyword>
<gene>
    <name evidence="6" type="ORF">CODY_42</name>
</gene>
<dbReference type="SMART" id="SM00475">
    <property type="entry name" value="53EXOc"/>
    <property type="match status" value="1"/>
</dbReference>
<reference evidence="6 7" key="1">
    <citation type="submission" date="2020-05" db="EMBL/GenBank/DDBJ databases">
        <authorList>
            <person name="Pham A."/>
            <person name="Remaly G."/>
            <person name="Broussard G.W."/>
        </authorList>
    </citation>
    <scope>NUCLEOTIDE SEQUENCE [LARGE SCALE GENOMIC DNA]</scope>
</reference>
<evidence type="ECO:0000259" key="5">
    <source>
        <dbReference type="SMART" id="SM00475"/>
    </source>
</evidence>
<feature type="binding site" evidence="4">
    <location>
        <position position="152"/>
    </location>
    <ligand>
        <name>Mg(2+)</name>
        <dbReference type="ChEBI" id="CHEBI:18420"/>
        <label>2</label>
        <note>catalytic</note>
    </ligand>
</feature>
<dbReference type="SUPFAM" id="SSF88723">
    <property type="entry name" value="PIN domain-like"/>
    <property type="match status" value="1"/>
</dbReference>
<keyword evidence="4" id="KW-0479">Metal-binding</keyword>
<evidence type="ECO:0000256" key="2">
    <source>
        <dbReference type="ARBA" id="ARBA00022801"/>
    </source>
</evidence>
<feature type="chain" id="PRO_5027194300" description="Flap endonuclease" evidence="4">
    <location>
        <begin position="1"/>
        <end position="289"/>
    </location>
</feature>
<dbReference type="CDD" id="cd09860">
    <property type="entry name" value="PIN_T4-like"/>
    <property type="match status" value="1"/>
</dbReference>
<keyword evidence="4" id="KW-0630">Potassium</keyword>
<dbReference type="Proteomes" id="UP000509474">
    <property type="component" value="Segment"/>
</dbReference>
<dbReference type="Gene3D" id="1.10.150.20">
    <property type="entry name" value="5' to 3' exonuclease, C-terminal subdomain"/>
    <property type="match status" value="1"/>
</dbReference>
<dbReference type="SUPFAM" id="SSF47807">
    <property type="entry name" value="5' to 3' exonuclease, C-terminal subdomain"/>
    <property type="match status" value="1"/>
</dbReference>
<dbReference type="PANTHER" id="PTHR42646">
    <property type="entry name" value="FLAP ENDONUCLEASE XNI"/>
    <property type="match status" value="1"/>
</dbReference>
<keyword evidence="4" id="KW-0460">Magnesium</keyword>
<dbReference type="InterPro" id="IPR020046">
    <property type="entry name" value="5-3_exonucl_a-hlix_arch_N"/>
</dbReference>
<comment type="function">
    <text evidence="4">Catalyzes both the 5'-exonucleolytic and structure-specific endonucleolytic hydrolysis of DNA branched nucleic acid molecules and probably plays a role in viral genome replication. Active on flap (branched duplex DNA containing a free single-stranded 5'-end), 5'overhangs and pseudo-Y structures. The substrates require a free, single-stranded 5' end, with endonucleolytic hydrolysis occurring at the junction of double- and single-stranded DNA. This function may be used for example to trim such branched molecules generated by Okazaki fragments synthesis during replication.</text>
</comment>
<protein>
    <recommendedName>
        <fullName evidence="4">Flap endonuclease</fullName>
        <shortName evidence="4">FEN</shortName>
        <ecNumber evidence="4">3.1.11.-</ecNumber>
    </recommendedName>
    <alternativeName>
        <fullName evidence="4">5'-3' exonuclease</fullName>
    </alternativeName>
    <alternativeName>
        <fullName evidence="4">Exodeoxyribonuclease</fullName>
        <ecNumber evidence="4">3.1.11.3</ecNumber>
    </alternativeName>
</protein>
<feature type="binding site" evidence="4">
    <location>
        <position position="206"/>
    </location>
    <ligand>
        <name>K(+)</name>
        <dbReference type="ChEBI" id="CHEBI:29103"/>
    </ligand>
</feature>
<dbReference type="GO" id="GO:0003677">
    <property type="term" value="F:DNA binding"/>
    <property type="evidence" value="ECO:0007669"/>
    <property type="project" value="UniProtKB-UniRule"/>
</dbReference>
<dbReference type="InterPro" id="IPR029060">
    <property type="entry name" value="PIN-like_dom_sf"/>
</dbReference>
<feature type="binding site" evidence="4">
    <location>
        <position position="152"/>
    </location>
    <ligand>
        <name>Mg(2+)</name>
        <dbReference type="ChEBI" id="CHEBI:18420"/>
        <label>3</label>
    </ligand>
</feature>
<comment type="cofactor">
    <cofactor evidence="4">
        <name>Mg(2+)</name>
        <dbReference type="ChEBI" id="CHEBI:18420"/>
    </cofactor>
    <cofactor evidence="4">
        <name>K(+)</name>
        <dbReference type="ChEBI" id="CHEBI:29103"/>
    </cofactor>
    <text evidence="4">Binds divalent metal cations, probably Mg(2+). In vitro low metal concentrations selectively stimulate the endonuclease reaction. Endonuclease activity is suggested to require only the first cation, whereas exonuclease activity is suggested to require binding of both. High pH favors the exonuclase activity whereas low pH favors the endonuclease activity. Metal ions enhance substrate binding. K(+) is bound to the H3TH region.</text>
</comment>
<dbReference type="GO" id="GO:0039693">
    <property type="term" value="P:viral DNA genome replication"/>
    <property type="evidence" value="ECO:0007669"/>
    <property type="project" value="UniProtKB-UniRule"/>
</dbReference>
<organism evidence="6 7">
    <name type="scientific">Vibrio phage Cody</name>
    <dbReference type="NCBI Taxonomy" id="2736263"/>
    <lineage>
        <taxon>Viruses</taxon>
        <taxon>Duplodnaviria</taxon>
        <taxon>Heunggongvirae</taxon>
        <taxon>Uroviricota</taxon>
        <taxon>Caudoviricetes</taxon>
        <taxon>Demerecviridae</taxon>
        <taxon>Ermolyevavirinae</taxon>
        <taxon>Thalassavirus</taxon>
        <taxon>Thalassavirus cody</taxon>
    </lineage>
</organism>
<dbReference type="InterPro" id="IPR008918">
    <property type="entry name" value="HhH2"/>
</dbReference>
<evidence type="ECO:0000313" key="6">
    <source>
        <dbReference type="EMBL" id="QKN85092.1"/>
    </source>
</evidence>
<comment type="catalytic activity">
    <reaction evidence="4">
        <text>Exonucleolytic cleavage in the 5'- to 3'-direction to yield nucleoside 5'-phosphates.</text>
        <dbReference type="EC" id="3.1.11.3"/>
    </reaction>
</comment>
<feature type="binding site" evidence="4">
    <location>
        <position position="150"/>
    </location>
    <ligand>
        <name>Mg(2+)</name>
        <dbReference type="ChEBI" id="CHEBI:18420"/>
        <label>2</label>
        <note>catalytic</note>
    </ligand>
</feature>
<keyword evidence="4" id="KW-1194">Viral DNA replication</keyword>
<dbReference type="PANTHER" id="PTHR42646:SF4">
    <property type="entry name" value="5'-3' EXONUCLEASE FAMILY PROTEIN"/>
    <property type="match status" value="1"/>
</dbReference>
<feature type="binding site" evidence="4">
    <location>
        <position position="209"/>
    </location>
    <ligand>
        <name>K(+)</name>
        <dbReference type="ChEBI" id="CHEBI:29103"/>
    </ligand>
</feature>
<dbReference type="InterPro" id="IPR002421">
    <property type="entry name" value="5-3_exonuclease"/>
</dbReference>
<feature type="domain" description="5'-3' exonuclease" evidence="5">
    <location>
        <begin position="16"/>
        <end position="270"/>
    </location>
</feature>
<name>A0A6M9Z0X6_9CAUD</name>
<dbReference type="InterPro" id="IPR043666">
    <property type="entry name" value="FEN_D15-like"/>
</dbReference>
<evidence type="ECO:0000313" key="7">
    <source>
        <dbReference type="Proteomes" id="UP000509474"/>
    </source>
</evidence>
<feature type="binding site" evidence="4">
    <location>
        <position position="78"/>
    </location>
    <ligand>
        <name>DNA</name>
        <dbReference type="ChEBI" id="CHEBI:16991"/>
    </ligand>
</feature>
<feature type="binding site" evidence="4">
    <location>
        <position position="125"/>
    </location>
    <ligand>
        <name>Mg(2+)</name>
        <dbReference type="ChEBI" id="CHEBI:18420"/>
        <label>2</label>
        <note>catalytic</note>
    </ligand>
</feature>
<keyword evidence="1 4" id="KW-0540">Nuclease</keyword>
<keyword evidence="3 4" id="KW-0238">DNA-binding</keyword>
<sequence length="289" mass="33547">MNMWDMATEQALIPKNNLLIVDGLNLAFRYKHRGTSDFAADYVKTINSLAKSYHAREIVVLVDYKGSWYRKDLHPKYKFDRKAKFADQTDEEKLAAEMFFEDFNKAVELCECNFHVIKMEGVEADDTAAYLVEEFEDGEVFDHIWMISTDRDWDELLGDTVSRFSYTTRKEYTIENFYEHHQCDDPEQYTSIKAIMGDPGDSVYGVGGIGAKRAYNLVRQYGDALDLATQLPIEGKQKYIIELNKSEEKLILNTQLVDLRSFHKEAIAFPSPENLLWLERICKELRGEL</sequence>
<feature type="binding site" evidence="4">
    <location>
        <position position="125"/>
    </location>
    <ligand>
        <name>Mg(2+)</name>
        <dbReference type="ChEBI" id="CHEBI:18420"/>
        <label>1</label>
        <note>catalytic</note>
    </ligand>
</feature>
<dbReference type="Pfam" id="PF01367">
    <property type="entry name" value="5_3_exonuc"/>
    <property type="match status" value="1"/>
</dbReference>
<evidence type="ECO:0000256" key="1">
    <source>
        <dbReference type="ARBA" id="ARBA00022722"/>
    </source>
</evidence>